<evidence type="ECO:0000256" key="16">
    <source>
        <dbReference type="ARBA" id="ARBA00050554"/>
    </source>
</evidence>
<evidence type="ECO:0000259" key="27">
    <source>
        <dbReference type="PROSITE" id="PS50850"/>
    </source>
</evidence>
<evidence type="ECO:0000256" key="5">
    <source>
        <dbReference type="ARBA" id="ARBA00022448"/>
    </source>
</evidence>
<comment type="catalytic activity">
    <reaction evidence="17">
        <text>N-acetylneuraminate(in) + H(+)(in) = N-acetylneuraminate(out) + H(+)(out)</text>
        <dbReference type="Rhea" id="RHEA:28987"/>
        <dbReference type="ChEBI" id="CHEBI:15378"/>
        <dbReference type="ChEBI" id="CHEBI:35418"/>
    </reaction>
    <physiologicalReaction direction="right-to-left" evidence="17">
        <dbReference type="Rhea" id="RHEA:28989"/>
    </physiologicalReaction>
</comment>
<dbReference type="SUPFAM" id="SSF103473">
    <property type="entry name" value="MFS general substrate transporter"/>
    <property type="match status" value="1"/>
</dbReference>
<protein>
    <recommendedName>
        <fullName evidence="22">Sialin</fullName>
    </recommendedName>
    <alternativeName>
        <fullName evidence="25">H(+)/nitrate cotransporter</fullName>
    </alternativeName>
    <alternativeName>
        <fullName evidence="23">H(+)/sialic acid cotransporter</fullName>
    </alternativeName>
    <alternativeName>
        <fullName evidence="24">Vesicular excitatory amino acid transporter</fullName>
    </alternativeName>
</protein>
<dbReference type="GO" id="GO:0005765">
    <property type="term" value="C:lysosomal membrane"/>
    <property type="evidence" value="ECO:0007669"/>
    <property type="project" value="UniProtKB-SubCell"/>
</dbReference>
<comment type="catalytic activity">
    <reaction evidence="19">
        <text>L-glutamate(out) = L-glutamate(in)</text>
        <dbReference type="Rhea" id="RHEA:66336"/>
        <dbReference type="ChEBI" id="CHEBI:29985"/>
    </reaction>
    <physiologicalReaction direction="left-to-right" evidence="19">
        <dbReference type="Rhea" id="RHEA:66337"/>
    </physiologicalReaction>
</comment>
<evidence type="ECO:0000256" key="8">
    <source>
        <dbReference type="ARBA" id="ARBA00022847"/>
    </source>
</evidence>
<feature type="transmembrane region" description="Helical" evidence="26">
    <location>
        <begin position="140"/>
        <end position="159"/>
    </location>
</feature>
<sequence>MPESCHNISDDDDDESVISPLCGGDEHIVLHSMDDRFKFLSCRHILAFMAFLGFFNVYCLRVNLSVALVEMVNSSYSERTYDNDSECLHQVSNSTDKREHTGEFNWDANVQGLILGSFFYGYITTQIPGGWLAEKFGGKWLYGLGILCTAILTLLTPIAARTHVYLLLAVRILEGIGEGVTFPAMHAILSNWAPPLERSKLGTFIYAGAQMGTVVSMPVSGLLCKYGFADGWPSVFYVFGSLGCLWFVGWCFLCYDSPAKHPRISYSERQYLETVIHKPDKKPPTPWFSILTSARVWAIVAAHFTNNWGYYTLLTCLPSYMKQVLHFDISQNGMLSGLPYLFTWITMTAGGQIADVLRKRRLLSTTWVRKLFNTIGQILPAIFLVITGYLGCDPVLAVVMITVAVGASGFTMSGYGVNHLDIAPPFAGTLMGLTNAVATIPGFLGPQVVGALTKDNASRGQWQIVFFIAAAIYVLGSLLFLVLASGEEQIWAHSGVRSITKYSSSSETGQMFEEDRHLPDDNVAVYQ</sequence>
<dbReference type="PANTHER" id="PTHR11662">
    <property type="entry name" value="SOLUTE CARRIER FAMILY 17"/>
    <property type="match status" value="1"/>
</dbReference>
<evidence type="ECO:0000256" key="21">
    <source>
        <dbReference type="ARBA" id="ARBA00056891"/>
    </source>
</evidence>
<evidence type="ECO:0000256" key="11">
    <source>
        <dbReference type="ARBA" id="ARBA00023136"/>
    </source>
</evidence>
<dbReference type="Gene3D" id="1.20.1250.20">
    <property type="entry name" value="MFS general substrate transporter like domains"/>
    <property type="match status" value="2"/>
</dbReference>
<dbReference type="EMBL" id="JAODUP010000660">
    <property type="protein sequence ID" value="KAK2145734.1"/>
    <property type="molecule type" value="Genomic_DNA"/>
</dbReference>
<comment type="subcellular location">
    <subcellularLocation>
        <location evidence="2">Basolateral cell membrane</location>
        <topology evidence="2">Multi-pass membrane protein</topology>
    </subcellularLocation>
    <subcellularLocation>
        <location evidence="3">Cytoplasmic vesicle</location>
        <location evidence="3">Secretory vesicle membrane</location>
        <topology evidence="3">Multi-pass membrane protein</topology>
    </subcellularLocation>
    <subcellularLocation>
        <location evidence="1">Cytoplasmic vesicle</location>
        <location evidence="1">Secretory vesicle</location>
        <location evidence="1">Synaptic vesicle membrane</location>
    </subcellularLocation>
    <subcellularLocation>
        <location evidence="4">Lysosome membrane</location>
    </subcellularLocation>
</comment>
<feature type="transmembrane region" description="Helical" evidence="26">
    <location>
        <begin position="113"/>
        <end position="133"/>
    </location>
</feature>
<feature type="transmembrane region" description="Helical" evidence="26">
    <location>
        <begin position="235"/>
        <end position="255"/>
    </location>
</feature>
<dbReference type="AlphaFoldDB" id="A0AAD9MWM3"/>
<feature type="transmembrane region" description="Helical" evidence="26">
    <location>
        <begin position="422"/>
        <end position="444"/>
    </location>
</feature>
<evidence type="ECO:0000313" key="28">
    <source>
        <dbReference type="EMBL" id="KAK2145734.1"/>
    </source>
</evidence>
<keyword evidence="11 26" id="KW-0472">Membrane</keyword>
<keyword evidence="14" id="KW-0968">Cytoplasmic vesicle</keyword>
<feature type="domain" description="Major facilitator superfamily (MFS) profile" evidence="27">
    <location>
        <begin position="45"/>
        <end position="488"/>
    </location>
</feature>
<evidence type="ECO:0000256" key="24">
    <source>
        <dbReference type="ARBA" id="ARBA00081195"/>
    </source>
</evidence>
<keyword evidence="13" id="KW-0458">Lysosome</keyword>
<keyword evidence="8" id="KW-0769">Symport</keyword>
<evidence type="ECO:0000256" key="3">
    <source>
        <dbReference type="ARBA" id="ARBA00004638"/>
    </source>
</evidence>
<gene>
    <name evidence="28" type="ORF">LSH36_660g02057</name>
</gene>
<keyword evidence="5" id="KW-0813">Transport</keyword>
<evidence type="ECO:0000256" key="12">
    <source>
        <dbReference type="ARBA" id="ARBA00023180"/>
    </source>
</evidence>
<evidence type="ECO:0000256" key="13">
    <source>
        <dbReference type="ARBA" id="ARBA00023228"/>
    </source>
</evidence>
<comment type="function">
    <text evidence="21">Receptor for CM101, a polysaccharide produced by group B Streptococcus with antipathoangiogenic properties.</text>
</comment>
<dbReference type="InterPro" id="IPR036259">
    <property type="entry name" value="MFS_trans_sf"/>
</dbReference>
<feature type="transmembrane region" description="Helical" evidence="26">
    <location>
        <begin position="329"/>
        <end position="350"/>
    </location>
</feature>
<evidence type="ECO:0000256" key="18">
    <source>
        <dbReference type="ARBA" id="ARBA00051403"/>
    </source>
</evidence>
<dbReference type="PANTHER" id="PTHR11662:SF399">
    <property type="entry name" value="FI19708P1-RELATED"/>
    <property type="match status" value="1"/>
</dbReference>
<dbReference type="Pfam" id="PF07690">
    <property type="entry name" value="MFS_1"/>
    <property type="match status" value="1"/>
</dbReference>
<evidence type="ECO:0000256" key="20">
    <source>
        <dbReference type="ARBA" id="ARBA00051612"/>
    </source>
</evidence>
<dbReference type="GO" id="GO:0016323">
    <property type="term" value="C:basolateral plasma membrane"/>
    <property type="evidence" value="ECO:0007669"/>
    <property type="project" value="UniProtKB-SubCell"/>
</dbReference>
<evidence type="ECO:0000256" key="7">
    <source>
        <dbReference type="ARBA" id="ARBA00022692"/>
    </source>
</evidence>
<comment type="catalytic activity">
    <reaction evidence="20">
        <text>D-glucuronate(out) + H(+)(out) = D-glucuronate(in) + H(+)(in)</text>
        <dbReference type="Rhea" id="RHEA:72591"/>
        <dbReference type="ChEBI" id="CHEBI:15378"/>
        <dbReference type="ChEBI" id="CHEBI:58720"/>
    </reaction>
    <physiologicalReaction direction="left-to-right" evidence="20">
        <dbReference type="Rhea" id="RHEA:72592"/>
    </physiologicalReaction>
</comment>
<feature type="transmembrane region" description="Helical" evidence="26">
    <location>
        <begin position="396"/>
        <end position="415"/>
    </location>
</feature>
<feature type="transmembrane region" description="Helical" evidence="26">
    <location>
        <begin position="201"/>
        <end position="223"/>
    </location>
</feature>
<feature type="transmembrane region" description="Helical" evidence="26">
    <location>
        <begin position="165"/>
        <end position="189"/>
    </location>
</feature>
<name>A0AAD9MWM3_9ANNE</name>
<evidence type="ECO:0000256" key="4">
    <source>
        <dbReference type="ARBA" id="ARBA00004656"/>
    </source>
</evidence>
<feature type="transmembrane region" description="Helical" evidence="26">
    <location>
        <begin position="45"/>
        <end position="69"/>
    </location>
</feature>
<keyword evidence="29" id="KW-1185">Reference proteome</keyword>
<dbReference type="InterPro" id="IPR011701">
    <property type="entry name" value="MFS"/>
</dbReference>
<dbReference type="InterPro" id="IPR020846">
    <property type="entry name" value="MFS_dom"/>
</dbReference>
<keyword evidence="12" id="KW-0325">Glycoprotein</keyword>
<reference evidence="28" key="1">
    <citation type="journal article" date="2023" name="Mol. Biol. Evol.">
        <title>Third-Generation Sequencing Reveals the Adaptive Role of the Epigenome in Three Deep-Sea Polychaetes.</title>
        <authorList>
            <person name="Perez M."/>
            <person name="Aroh O."/>
            <person name="Sun Y."/>
            <person name="Lan Y."/>
            <person name="Juniper S.K."/>
            <person name="Young C.R."/>
            <person name="Angers B."/>
            <person name="Qian P.Y."/>
        </authorList>
    </citation>
    <scope>NUCLEOTIDE SEQUENCE</scope>
    <source>
        <strain evidence="28">P08H-3</strain>
    </source>
</reference>
<comment type="caution">
    <text evidence="28">The sequence shown here is derived from an EMBL/GenBank/DDBJ whole genome shotgun (WGS) entry which is preliminary data.</text>
</comment>
<keyword evidence="9 26" id="KW-1133">Transmembrane helix</keyword>
<evidence type="ECO:0000256" key="2">
    <source>
        <dbReference type="ARBA" id="ARBA00004554"/>
    </source>
</evidence>
<organism evidence="28 29">
    <name type="scientific">Paralvinella palmiformis</name>
    <dbReference type="NCBI Taxonomy" id="53620"/>
    <lineage>
        <taxon>Eukaryota</taxon>
        <taxon>Metazoa</taxon>
        <taxon>Spiralia</taxon>
        <taxon>Lophotrochozoa</taxon>
        <taxon>Annelida</taxon>
        <taxon>Polychaeta</taxon>
        <taxon>Sedentaria</taxon>
        <taxon>Canalipalpata</taxon>
        <taxon>Terebellida</taxon>
        <taxon>Terebelliformia</taxon>
        <taxon>Alvinellidae</taxon>
        <taxon>Paralvinella</taxon>
    </lineage>
</organism>
<dbReference type="PROSITE" id="PS50850">
    <property type="entry name" value="MFS"/>
    <property type="match status" value="1"/>
</dbReference>
<evidence type="ECO:0000313" key="29">
    <source>
        <dbReference type="Proteomes" id="UP001208570"/>
    </source>
</evidence>
<dbReference type="FunFam" id="1.20.1250.20:FF:000003">
    <property type="entry name" value="Solute carrier family 17 member 3"/>
    <property type="match status" value="1"/>
</dbReference>
<dbReference type="GO" id="GO:0030672">
    <property type="term" value="C:synaptic vesicle membrane"/>
    <property type="evidence" value="ECO:0007669"/>
    <property type="project" value="UniProtKB-SubCell"/>
</dbReference>
<dbReference type="GO" id="GO:0006820">
    <property type="term" value="P:monoatomic anion transport"/>
    <property type="evidence" value="ECO:0007669"/>
    <property type="project" value="TreeGrafter"/>
</dbReference>
<dbReference type="CDD" id="cd17318">
    <property type="entry name" value="MFS_SLC17"/>
    <property type="match status" value="1"/>
</dbReference>
<keyword evidence="10" id="KW-0770">Synapse</keyword>
<evidence type="ECO:0000256" key="23">
    <source>
        <dbReference type="ARBA" id="ARBA00080244"/>
    </source>
</evidence>
<evidence type="ECO:0000256" key="15">
    <source>
        <dbReference type="ARBA" id="ARBA00050101"/>
    </source>
</evidence>
<evidence type="ECO:0000256" key="26">
    <source>
        <dbReference type="SAM" id="Phobius"/>
    </source>
</evidence>
<keyword evidence="7 26" id="KW-0812">Transmembrane</keyword>
<evidence type="ECO:0000256" key="19">
    <source>
        <dbReference type="ARBA" id="ARBA00051447"/>
    </source>
</evidence>
<proteinExistence type="predicted"/>
<comment type="catalytic activity">
    <reaction evidence="18">
        <text>N-acetyl-L-aspartyl-L-glutamate(out) = N-acetyl-L-aspartyl-L-glutamate(in)</text>
        <dbReference type="Rhea" id="RHEA:72599"/>
        <dbReference type="ChEBI" id="CHEBI:76931"/>
    </reaction>
    <physiologicalReaction direction="left-to-right" evidence="18">
        <dbReference type="Rhea" id="RHEA:72600"/>
    </physiologicalReaction>
</comment>
<feature type="transmembrane region" description="Helical" evidence="26">
    <location>
        <begin position="371"/>
        <end position="390"/>
    </location>
</feature>
<comment type="catalytic activity">
    <reaction evidence="15">
        <text>2 nitrate(out) + H(+)(out) = 2 nitrate(in) + H(+)(in)</text>
        <dbReference type="Rhea" id="RHEA:71539"/>
        <dbReference type="ChEBI" id="CHEBI:15378"/>
        <dbReference type="ChEBI" id="CHEBI:17632"/>
    </reaction>
    <physiologicalReaction direction="left-to-right" evidence="15">
        <dbReference type="Rhea" id="RHEA:71540"/>
    </physiologicalReaction>
</comment>
<dbReference type="GO" id="GO:0046942">
    <property type="term" value="P:carboxylic acid transport"/>
    <property type="evidence" value="ECO:0007669"/>
    <property type="project" value="UniProtKB-ARBA"/>
</dbReference>
<evidence type="ECO:0000256" key="9">
    <source>
        <dbReference type="ARBA" id="ARBA00022989"/>
    </source>
</evidence>
<feature type="transmembrane region" description="Helical" evidence="26">
    <location>
        <begin position="464"/>
        <end position="484"/>
    </location>
</feature>
<evidence type="ECO:0000256" key="1">
    <source>
        <dbReference type="ARBA" id="ARBA00004432"/>
    </source>
</evidence>
<dbReference type="GO" id="GO:0015293">
    <property type="term" value="F:symporter activity"/>
    <property type="evidence" value="ECO:0007669"/>
    <property type="project" value="UniProtKB-KW"/>
</dbReference>
<dbReference type="InterPro" id="IPR050382">
    <property type="entry name" value="MFS_Na/Anion_cotransporter"/>
</dbReference>
<evidence type="ECO:0000256" key="25">
    <source>
        <dbReference type="ARBA" id="ARBA00081925"/>
    </source>
</evidence>
<evidence type="ECO:0000256" key="14">
    <source>
        <dbReference type="ARBA" id="ARBA00023329"/>
    </source>
</evidence>
<evidence type="ECO:0000256" key="17">
    <source>
        <dbReference type="ARBA" id="ARBA00050625"/>
    </source>
</evidence>
<keyword evidence="6" id="KW-1003">Cell membrane</keyword>
<dbReference type="Proteomes" id="UP001208570">
    <property type="component" value="Unassembled WGS sequence"/>
</dbReference>
<evidence type="ECO:0000256" key="22">
    <source>
        <dbReference type="ARBA" id="ARBA00069713"/>
    </source>
</evidence>
<accession>A0AAD9MWM3</accession>
<dbReference type="FunFam" id="1.20.1250.20:FF:000067">
    <property type="entry name" value="sialin isoform X2"/>
    <property type="match status" value="1"/>
</dbReference>
<evidence type="ECO:0000256" key="6">
    <source>
        <dbReference type="ARBA" id="ARBA00022475"/>
    </source>
</evidence>
<comment type="catalytic activity">
    <reaction evidence="16">
        <text>L-aspartate(out) = L-aspartate(in)</text>
        <dbReference type="Rhea" id="RHEA:66332"/>
        <dbReference type="ChEBI" id="CHEBI:29991"/>
    </reaction>
    <physiologicalReaction direction="left-to-right" evidence="16">
        <dbReference type="Rhea" id="RHEA:66333"/>
    </physiologicalReaction>
</comment>
<evidence type="ECO:0000256" key="10">
    <source>
        <dbReference type="ARBA" id="ARBA00023018"/>
    </source>
</evidence>